<organism evidence="2 3">
    <name type="scientific">Ephemerocybe angulata</name>
    <dbReference type="NCBI Taxonomy" id="980116"/>
    <lineage>
        <taxon>Eukaryota</taxon>
        <taxon>Fungi</taxon>
        <taxon>Dikarya</taxon>
        <taxon>Basidiomycota</taxon>
        <taxon>Agaricomycotina</taxon>
        <taxon>Agaricomycetes</taxon>
        <taxon>Agaricomycetidae</taxon>
        <taxon>Agaricales</taxon>
        <taxon>Agaricineae</taxon>
        <taxon>Psathyrellaceae</taxon>
        <taxon>Ephemerocybe</taxon>
    </lineage>
</organism>
<dbReference type="AlphaFoldDB" id="A0A8H6LUS9"/>
<feature type="signal peptide" evidence="1">
    <location>
        <begin position="1"/>
        <end position="23"/>
    </location>
</feature>
<accession>A0A8H6LUS9</accession>
<dbReference type="EMBL" id="JACGCI010000116">
    <property type="protein sequence ID" value="KAF6744648.1"/>
    <property type="molecule type" value="Genomic_DNA"/>
</dbReference>
<proteinExistence type="predicted"/>
<reference evidence="2 3" key="1">
    <citation type="submission" date="2020-07" db="EMBL/GenBank/DDBJ databases">
        <title>Comparative genomics of pyrophilous fungi reveals a link between fire events and developmental genes.</title>
        <authorList>
            <consortium name="DOE Joint Genome Institute"/>
            <person name="Steindorff A.S."/>
            <person name="Carver A."/>
            <person name="Calhoun S."/>
            <person name="Stillman K."/>
            <person name="Liu H."/>
            <person name="Lipzen A."/>
            <person name="Pangilinan J."/>
            <person name="Labutti K."/>
            <person name="Bruns T.D."/>
            <person name="Grigoriev I.V."/>
        </authorList>
    </citation>
    <scope>NUCLEOTIDE SEQUENCE [LARGE SCALE GENOMIC DNA]</scope>
    <source>
        <strain evidence="2 3">CBS 144469</strain>
    </source>
</reference>
<dbReference type="Proteomes" id="UP000521943">
    <property type="component" value="Unassembled WGS sequence"/>
</dbReference>
<keyword evidence="1" id="KW-0732">Signal</keyword>
<comment type="caution">
    <text evidence="2">The sequence shown here is derived from an EMBL/GenBank/DDBJ whole genome shotgun (WGS) entry which is preliminary data.</text>
</comment>
<name>A0A8H6LUS9_9AGAR</name>
<evidence type="ECO:0000256" key="1">
    <source>
        <dbReference type="SAM" id="SignalP"/>
    </source>
</evidence>
<gene>
    <name evidence="2" type="ORF">DFP72DRAFT_857202</name>
</gene>
<evidence type="ECO:0000313" key="3">
    <source>
        <dbReference type="Proteomes" id="UP000521943"/>
    </source>
</evidence>
<feature type="chain" id="PRO_5034962752" evidence="1">
    <location>
        <begin position="24"/>
        <end position="259"/>
    </location>
</feature>
<keyword evidence="3" id="KW-1185">Reference proteome</keyword>
<protein>
    <submittedName>
        <fullName evidence="2">Uncharacterized protein</fullName>
    </submittedName>
</protein>
<evidence type="ECO:0000313" key="2">
    <source>
        <dbReference type="EMBL" id="KAF6744648.1"/>
    </source>
</evidence>
<dbReference type="PROSITE" id="PS51257">
    <property type="entry name" value="PROKAR_LIPOPROTEIN"/>
    <property type="match status" value="1"/>
</dbReference>
<sequence>MRLPFVALFSIVASMACTGYAHSDHDHALHAREFVDDLSSQLSDISTRYLVSALGERLERRRKSPRKCCRTCGKEFPNTEWASRLLPTLTIVQPCKRSPPILETSTSQTRAHRRIARRPRVLACWLPVLIDLGPGSQLRWDGWAKGGRTVAWFGDPMAGMEDQDFACAGYDRPRRFPFNRVWLSTATVARVLSPICAPTDRPTALAHRAVPCTVDTAAISSMHVKTEHHHRSESRQTAGCTDTLLADGRTEEGVAKTCG</sequence>